<evidence type="ECO:0000256" key="9">
    <source>
        <dbReference type="ARBA" id="ARBA00022692"/>
    </source>
</evidence>
<keyword evidence="18 21" id="KW-0472">Membrane</keyword>
<evidence type="ECO:0000256" key="3">
    <source>
        <dbReference type="ARBA" id="ARBA00010651"/>
    </source>
</evidence>
<dbReference type="InterPro" id="IPR019470">
    <property type="entry name" value="Ubiq_cytC_Rdtase_Fe-S_su_TAT"/>
</dbReference>
<comment type="catalytic activity">
    <reaction evidence="20 21">
        <text>a quinol + 2 Fe(III)-[cytochrome c](out) = a quinone + 2 Fe(II)-[cytochrome c](out) + 2 H(+)(out)</text>
        <dbReference type="Rhea" id="RHEA:11484"/>
        <dbReference type="Rhea" id="RHEA-COMP:10350"/>
        <dbReference type="Rhea" id="RHEA-COMP:14399"/>
        <dbReference type="ChEBI" id="CHEBI:15378"/>
        <dbReference type="ChEBI" id="CHEBI:24646"/>
        <dbReference type="ChEBI" id="CHEBI:29033"/>
        <dbReference type="ChEBI" id="CHEBI:29034"/>
        <dbReference type="ChEBI" id="CHEBI:132124"/>
        <dbReference type="EC" id="7.1.1.8"/>
    </reaction>
</comment>
<dbReference type="RefSeq" id="WP_377003889.1">
    <property type="nucleotide sequence ID" value="NZ_JBHSGG010000017.1"/>
</dbReference>
<evidence type="ECO:0000256" key="20">
    <source>
        <dbReference type="ARBA" id="ARBA00029351"/>
    </source>
</evidence>
<feature type="transmembrane region" description="Helical" evidence="21">
    <location>
        <begin position="13"/>
        <end position="34"/>
    </location>
</feature>
<comment type="caution">
    <text evidence="24">The sequence shown here is derived from an EMBL/GenBank/DDBJ whole genome shotgun (WGS) entry which is preliminary data.</text>
</comment>
<dbReference type="Gene3D" id="1.20.5.510">
    <property type="entry name" value="Single helix bin"/>
    <property type="match status" value="1"/>
</dbReference>
<dbReference type="PROSITE" id="PS51318">
    <property type="entry name" value="TAT"/>
    <property type="match status" value="1"/>
</dbReference>
<dbReference type="EC" id="7.1.1.8" evidence="5 21"/>
<evidence type="ECO:0000256" key="10">
    <source>
        <dbReference type="ARBA" id="ARBA00022714"/>
    </source>
</evidence>
<proteinExistence type="inferred from homology"/>
<keyword evidence="13" id="KW-1278">Translocase</keyword>
<reference evidence="25" key="1">
    <citation type="journal article" date="2019" name="Int. J. Syst. Evol. Microbiol.">
        <title>The Global Catalogue of Microorganisms (GCM) 10K type strain sequencing project: providing services to taxonomists for standard genome sequencing and annotation.</title>
        <authorList>
            <consortium name="The Broad Institute Genomics Platform"/>
            <consortium name="The Broad Institute Genome Sequencing Center for Infectious Disease"/>
            <person name="Wu L."/>
            <person name="Ma J."/>
        </authorList>
    </citation>
    <scope>NUCLEOTIDE SEQUENCE [LARGE SCALE GENOMIC DNA]</scope>
    <source>
        <strain evidence="25">CGMCC 1.13574</strain>
    </source>
</reference>
<dbReference type="NCBIfam" id="TIGR01416">
    <property type="entry name" value="Rieske_proteo"/>
    <property type="match status" value="1"/>
</dbReference>
<name>A0ABV9NKL1_9GAMM</name>
<evidence type="ECO:0000256" key="15">
    <source>
        <dbReference type="ARBA" id="ARBA00022989"/>
    </source>
</evidence>
<evidence type="ECO:0000313" key="24">
    <source>
        <dbReference type="EMBL" id="MFC4727879.1"/>
    </source>
</evidence>
<dbReference type="Proteomes" id="UP001595892">
    <property type="component" value="Unassembled WGS sequence"/>
</dbReference>
<protein>
    <recommendedName>
        <fullName evidence="6 21">Ubiquinol-cytochrome c reductase iron-sulfur subunit</fullName>
        <ecNumber evidence="5 21">7.1.1.8</ecNumber>
    </recommendedName>
</protein>
<gene>
    <name evidence="24" type="primary">petA</name>
    <name evidence="24" type="ORF">ACFO3Q_06800</name>
</gene>
<dbReference type="PRINTS" id="PR00162">
    <property type="entry name" value="RIESKE"/>
</dbReference>
<keyword evidence="16" id="KW-0408">Iron</keyword>
<feature type="domain" description="Rieske" evidence="23">
    <location>
        <begin position="113"/>
        <end position="192"/>
    </location>
</feature>
<evidence type="ECO:0000259" key="23">
    <source>
        <dbReference type="PROSITE" id="PS51296"/>
    </source>
</evidence>
<dbReference type="SUPFAM" id="SSF50022">
    <property type="entry name" value="ISP domain"/>
    <property type="match status" value="1"/>
</dbReference>
<dbReference type="Gene3D" id="2.102.10.10">
    <property type="entry name" value="Rieske [2Fe-2S] iron-sulphur domain"/>
    <property type="match status" value="1"/>
</dbReference>
<comment type="similarity">
    <text evidence="3">Belongs to the Rieske iron-sulfur protein family.</text>
</comment>
<comment type="cofactor">
    <cofactor evidence="21">
        <name>[2Fe-2S] cluster</name>
        <dbReference type="ChEBI" id="CHEBI:190135"/>
    </cofactor>
    <text evidence="21">Binds 1 [2Fe-2S] cluster per subunit.</text>
</comment>
<evidence type="ECO:0000256" key="18">
    <source>
        <dbReference type="ARBA" id="ARBA00023136"/>
    </source>
</evidence>
<keyword evidence="14 21" id="KW-0249">Electron transport</keyword>
<keyword evidence="17" id="KW-0411">Iron-sulfur</keyword>
<dbReference type="NCBIfam" id="TIGR01409">
    <property type="entry name" value="TAT_signal_seq"/>
    <property type="match status" value="1"/>
</dbReference>
<evidence type="ECO:0000256" key="5">
    <source>
        <dbReference type="ARBA" id="ARBA00012951"/>
    </source>
</evidence>
<evidence type="ECO:0000256" key="8">
    <source>
        <dbReference type="ARBA" id="ARBA00022475"/>
    </source>
</evidence>
<evidence type="ECO:0000256" key="14">
    <source>
        <dbReference type="ARBA" id="ARBA00022982"/>
    </source>
</evidence>
<keyword evidence="15 21" id="KW-1133">Transmembrane helix</keyword>
<evidence type="ECO:0000256" key="2">
    <source>
        <dbReference type="ARBA" id="ARBA00004162"/>
    </source>
</evidence>
<evidence type="ECO:0000256" key="7">
    <source>
        <dbReference type="ARBA" id="ARBA00022448"/>
    </source>
</evidence>
<dbReference type="InterPro" id="IPR014349">
    <property type="entry name" value="Rieske_Fe-S_prot"/>
</dbReference>
<evidence type="ECO:0000256" key="11">
    <source>
        <dbReference type="ARBA" id="ARBA00022723"/>
    </source>
</evidence>
<dbReference type="PROSITE" id="PS51296">
    <property type="entry name" value="RIESKE"/>
    <property type="match status" value="1"/>
</dbReference>
<evidence type="ECO:0000256" key="12">
    <source>
        <dbReference type="ARBA" id="ARBA00022729"/>
    </source>
</evidence>
<evidence type="ECO:0000256" key="1">
    <source>
        <dbReference type="ARBA" id="ARBA00002444"/>
    </source>
</evidence>
<dbReference type="InterPro" id="IPR036922">
    <property type="entry name" value="Rieske_2Fe-2S_sf"/>
</dbReference>
<organism evidence="24 25">
    <name type="scientific">Coralloluteibacterium thermophilum</name>
    <dbReference type="NCBI Taxonomy" id="2707049"/>
    <lineage>
        <taxon>Bacteria</taxon>
        <taxon>Pseudomonadati</taxon>
        <taxon>Pseudomonadota</taxon>
        <taxon>Gammaproteobacteria</taxon>
        <taxon>Lysobacterales</taxon>
        <taxon>Lysobacteraceae</taxon>
        <taxon>Coralloluteibacterium</taxon>
    </lineage>
</organism>
<keyword evidence="12" id="KW-0732">Signal</keyword>
<evidence type="ECO:0000256" key="4">
    <source>
        <dbReference type="ARBA" id="ARBA00011649"/>
    </source>
</evidence>
<evidence type="ECO:0000256" key="17">
    <source>
        <dbReference type="ARBA" id="ARBA00023014"/>
    </source>
</evidence>
<evidence type="ECO:0000256" key="6">
    <source>
        <dbReference type="ARBA" id="ARBA00019816"/>
    </source>
</evidence>
<dbReference type="InterPro" id="IPR017941">
    <property type="entry name" value="Rieske_2Fe-2S"/>
</dbReference>
<dbReference type="InterPro" id="IPR019546">
    <property type="entry name" value="TAT_signal_bac_arc"/>
</dbReference>
<comment type="subunit">
    <text evidence="4 22">The main subunits of complex b-c1 are: cytochrome b, cytochrome c1 and the Rieske protein.</text>
</comment>
<keyword evidence="25" id="KW-1185">Reference proteome</keyword>
<evidence type="ECO:0000256" key="21">
    <source>
        <dbReference type="RuleBase" id="RU004494"/>
    </source>
</evidence>
<evidence type="ECO:0000256" key="16">
    <source>
        <dbReference type="ARBA" id="ARBA00023004"/>
    </source>
</evidence>
<keyword evidence="11" id="KW-0479">Metal-binding</keyword>
<dbReference type="Pfam" id="PF00355">
    <property type="entry name" value="Rieske"/>
    <property type="match status" value="1"/>
</dbReference>
<comment type="function">
    <text evidence="1">Component of the ubiquinol-cytochrome c reductase complex (complex III or cytochrome b-c1 complex), which is a respiratory chain that generates an electrochemical potential coupled to ATP synthesis.</text>
</comment>
<evidence type="ECO:0000256" key="13">
    <source>
        <dbReference type="ARBA" id="ARBA00022967"/>
    </source>
</evidence>
<dbReference type="InterPro" id="IPR006317">
    <property type="entry name" value="Ubiquinol_cyt_c_Rdtase_Fe-S-su"/>
</dbReference>
<sequence length="201" mass="21698">MANPGVNNGRRRFLTASTAVVGAVGAGLVAVPFVKSWLPSARAQLAGAPTEVDISRIDNEPGMLVRAEWRGQPIFVFKRSERQIEALPGLEGRLADPASDNADFTPAWAKNQTRSLTPEIGVLVGICTHLGCVPLHRPEVQPQPWDANWQGGFFCPCHNSFYDLAGRVYQGMPAPDNLRVPPYRFVGDDVVLIGEAPEGAA</sequence>
<keyword evidence="19" id="KW-1015">Disulfide bond</keyword>
<evidence type="ECO:0000313" key="25">
    <source>
        <dbReference type="Proteomes" id="UP001595892"/>
    </source>
</evidence>
<keyword evidence="10" id="KW-0001">2Fe-2S</keyword>
<keyword evidence="9 21" id="KW-0812">Transmembrane</keyword>
<dbReference type="PANTHER" id="PTHR10134">
    <property type="entry name" value="CYTOCHROME B-C1 COMPLEX SUBUNIT RIESKE, MITOCHONDRIAL"/>
    <property type="match status" value="1"/>
</dbReference>
<accession>A0ABV9NKL1</accession>
<evidence type="ECO:0000256" key="19">
    <source>
        <dbReference type="ARBA" id="ARBA00023157"/>
    </source>
</evidence>
<dbReference type="InterPro" id="IPR006311">
    <property type="entry name" value="TAT_signal"/>
</dbReference>
<comment type="miscellaneous">
    <text evidence="21">The Rieske protein is a high potential 2Fe-2S protein.</text>
</comment>
<keyword evidence="7 21" id="KW-0813">Transport</keyword>
<keyword evidence="8" id="KW-1003">Cell membrane</keyword>
<comment type="subcellular location">
    <subcellularLocation>
        <location evidence="2">Cell membrane</location>
        <topology evidence="2">Single-pass membrane protein</topology>
    </subcellularLocation>
</comment>
<evidence type="ECO:0000256" key="22">
    <source>
        <dbReference type="RuleBase" id="RU004497"/>
    </source>
</evidence>
<dbReference type="InterPro" id="IPR005805">
    <property type="entry name" value="Rieske_Fe-S_prot_C"/>
</dbReference>
<dbReference type="EMBL" id="JBHSGG010000017">
    <property type="protein sequence ID" value="MFC4727879.1"/>
    <property type="molecule type" value="Genomic_DNA"/>
</dbReference>
<dbReference type="Pfam" id="PF10399">
    <property type="entry name" value="UCR_Fe-S_N"/>
    <property type="match status" value="1"/>
</dbReference>
<dbReference type="CDD" id="cd03470">
    <property type="entry name" value="Rieske_cytochrome_bc1"/>
    <property type="match status" value="1"/>
</dbReference>